<evidence type="ECO:0000256" key="10">
    <source>
        <dbReference type="ARBA" id="ARBA00022980"/>
    </source>
</evidence>
<keyword evidence="6 14" id="KW-0963">Cytoplasm</keyword>
<keyword evidence="7 14" id="KW-0820">tRNA-binding</keyword>
<dbReference type="GO" id="GO:0031267">
    <property type="term" value="F:small GTPase binding"/>
    <property type="evidence" value="ECO:0007669"/>
    <property type="project" value="InterPro"/>
</dbReference>
<proteinExistence type="inferred from homology"/>
<keyword evidence="8" id="KW-0819">tRNA processing</keyword>
<dbReference type="Pfam" id="PF01779">
    <property type="entry name" value="Ribosomal_L29e"/>
    <property type="match status" value="1"/>
</dbReference>
<keyword evidence="9 14" id="KW-0694">RNA-binding</keyword>
<dbReference type="GO" id="GO:0006412">
    <property type="term" value="P:translation"/>
    <property type="evidence" value="ECO:0007669"/>
    <property type="project" value="InterPro"/>
</dbReference>
<evidence type="ECO:0000259" key="16">
    <source>
        <dbReference type="Pfam" id="PF08389"/>
    </source>
</evidence>
<dbReference type="FunFam" id="1.25.10.10:FF:000355">
    <property type="entry name" value="Exportin-T"/>
    <property type="match status" value="1"/>
</dbReference>
<dbReference type="Pfam" id="PF08389">
    <property type="entry name" value="Xpo1"/>
    <property type="match status" value="1"/>
</dbReference>
<dbReference type="InterPro" id="IPR040017">
    <property type="entry name" value="XPOT"/>
</dbReference>
<feature type="compositionally biased region" description="Basic and acidic residues" evidence="15">
    <location>
        <begin position="1134"/>
        <end position="1146"/>
    </location>
</feature>
<sequence>MDEQIISAIQIAYDPSANPALKRQAFDYVNQLRQEPSAWQPCLAISLQVPRQPMVIRVYCLEIVNNAVQGGLVDQQGLKTIEDQLMTYLRKFYGEPGQTDTPDPGTIVNKFAQTVTFLFSTFYGAGWETCFDDLLALTSTGSGPKDNYPGLIFYLTVLNAIHDEIGDQLLSRSRAEQDRANTLKDLIRARDVQKIARSWEEILSHWGTSNDVVAELCLKAIGKWVSWVDISFVVNQSMLELLFQQLERAQKVDPRKSEEQARDAAIDVFTETVAKKMPSADKVNMITFLNLETVVSQLVTCPPLRDSRASNYDVDLAETVAKLVNTTTVDIVKVLETETQGSPTWVKAEQLLVAFLPHLLRFFSDIFDEVCSTVLNAMNDVLTFLRRTSQGENASAQRAQMLLPILKGIFLKMRYDDTADWGQEDEQTDEAEFQELRKRLAGLQSAIAAADEQLYIDAISALVHDTFERLRSEGSGLNWRDLDLALHEVYLIGDLAVRGGGLYQKNKPNSPAAEKLVRMMLEMVQSNTGSFAHPAIQLQYMEISVRYSSFFEKHSEYIQPVLQNFLELAHHPSLKVKARAWYLIQRLIRQLRGFVGNAAEAVVQRLQDLLAIRAELPSEEDRDDMSSDGDSATDSTFTSQLYLFEAVGCICGANTVPSDKQVQYLSAVMQPLFVDIERNLEAARSGNELAGLQVHHGIMALGTIARGFSDFNPGLATQGSGVEPSPQAKQAFAQVAEVTLVSLTALNSSFQIRTAARFAFSRLIGMVGTQMMQQLPQWVDGLLTDSSTRDEMALFLRLLDQVIFGFKNDIQDFLDRLFSGLLQRVFAGISAATAGTDDEIELAELKREYLNFLMVILGNDLGAILVSARNQPIFDSVIGSIEHLARDVDDFPTAKMAFLLLSRMCTVWGGPDVVSATGQANGSVPGPQPALPGFDQFMITRFSPLCWALPTNPSFNSKDAQARQALSEAAGLQKTIYTKTGQQYLTWLQEKELRTMGMNDNMIAEYLQKLATMEPKAFKVFFAKFIAQGGQIPAAKASADLPGALPHTFDNLDELLERPSSIDPSTQPANLYDQFVVESVKMAKSKNSSQHNQAKKAHKNGIKKPKTFRYPSLKGTDPKFRRNHKHALHGTMKALKEVREGKRDAA</sequence>
<evidence type="ECO:0000256" key="3">
    <source>
        <dbReference type="ARBA" id="ARBA00010247"/>
    </source>
</evidence>
<evidence type="ECO:0000256" key="2">
    <source>
        <dbReference type="ARBA" id="ARBA00009466"/>
    </source>
</evidence>
<dbReference type="OrthoDB" id="26399at2759"/>
<feature type="domain" description="Exportin-T C-terminal" evidence="17">
    <location>
        <begin position="344"/>
        <end position="1028"/>
    </location>
</feature>
<dbReference type="GO" id="GO:0005737">
    <property type="term" value="C:cytoplasm"/>
    <property type="evidence" value="ECO:0007669"/>
    <property type="project" value="UniProtKB-SubCell"/>
</dbReference>
<evidence type="ECO:0000256" key="9">
    <source>
        <dbReference type="ARBA" id="ARBA00022884"/>
    </source>
</evidence>
<keyword evidence="10" id="KW-0689">Ribosomal protein</keyword>
<accession>A0A177FQG5</accession>
<feature type="compositionally biased region" description="Basic residues" evidence="15">
    <location>
        <begin position="1093"/>
        <end position="1107"/>
    </location>
</feature>
<gene>
    <name evidence="18" type="ORF">AYO21_00248</name>
</gene>
<comment type="function">
    <text evidence="13">tRNA nucleus export receptor which facilitates tRNA translocation across the nuclear pore complex. Involved in pre-tRNA splicing, probably by affecting the interaction of pre-tRNA with splicing endonuclease.</text>
</comment>
<dbReference type="InterPro" id="IPR045546">
    <property type="entry name" value="Exportin-T_C"/>
</dbReference>
<dbReference type="GO" id="GO:0016363">
    <property type="term" value="C:nuclear matrix"/>
    <property type="evidence" value="ECO:0007669"/>
    <property type="project" value="TreeGrafter"/>
</dbReference>
<dbReference type="InterPro" id="IPR002673">
    <property type="entry name" value="Ribosomal_eL29"/>
</dbReference>
<evidence type="ECO:0000313" key="19">
    <source>
        <dbReference type="Proteomes" id="UP000077002"/>
    </source>
</evidence>
<evidence type="ECO:0000256" key="11">
    <source>
        <dbReference type="ARBA" id="ARBA00023242"/>
    </source>
</evidence>
<evidence type="ECO:0000256" key="12">
    <source>
        <dbReference type="ARBA" id="ARBA00023274"/>
    </source>
</evidence>
<keyword evidence="5 14" id="KW-0813">Transport</keyword>
<dbReference type="GeneID" id="34595430"/>
<dbReference type="GO" id="GO:0005840">
    <property type="term" value="C:ribosome"/>
    <property type="evidence" value="ECO:0007669"/>
    <property type="project" value="UniProtKB-KW"/>
</dbReference>
<dbReference type="InterPro" id="IPR011989">
    <property type="entry name" value="ARM-like"/>
</dbReference>
<dbReference type="Gene3D" id="1.25.10.10">
    <property type="entry name" value="Leucine-rich Repeat Variant"/>
    <property type="match status" value="1"/>
</dbReference>
<reference evidence="18 19" key="1">
    <citation type="submission" date="2016-03" db="EMBL/GenBank/DDBJ databases">
        <title>Draft genome sequence of the Fonsecaea monophora CBS 269.37.</title>
        <authorList>
            <person name="Bombassaro A."/>
            <person name="Vinicius W.A."/>
            <person name="De Hoog S."/>
            <person name="Sun J."/>
            <person name="Souza E.M."/>
            <person name="Raittz R.T."/>
            <person name="Costa F."/>
            <person name="Leao A.C."/>
            <person name="Tadra-Sfeir M.Z."/>
            <person name="Baura V."/>
            <person name="Balsanelli E."/>
            <person name="Pedrosa F.O."/>
            <person name="Moreno L.F."/>
            <person name="Steffens M.B."/>
            <person name="Xi L."/>
            <person name="Bocca A.L."/>
            <person name="Felipe M.S."/>
            <person name="Teixeira M."/>
            <person name="Telles Filho F.Q."/>
            <person name="Azevedo C.M."/>
            <person name="Gomes R."/>
            <person name="Vicente V.A."/>
        </authorList>
    </citation>
    <scope>NUCLEOTIDE SEQUENCE [LARGE SCALE GENOMIC DNA]</scope>
    <source>
        <strain evidence="18 19">CBS 269.37</strain>
    </source>
</reference>
<dbReference type="AlphaFoldDB" id="A0A177FQG5"/>
<name>A0A177FQG5_9EURO</name>
<keyword evidence="19" id="KW-1185">Reference proteome</keyword>
<dbReference type="GO" id="GO:0003735">
    <property type="term" value="F:structural constituent of ribosome"/>
    <property type="evidence" value="ECO:0007669"/>
    <property type="project" value="InterPro"/>
</dbReference>
<dbReference type="SUPFAM" id="SSF48371">
    <property type="entry name" value="ARM repeat"/>
    <property type="match status" value="1"/>
</dbReference>
<evidence type="ECO:0000313" key="18">
    <source>
        <dbReference type="EMBL" id="OAG45612.1"/>
    </source>
</evidence>
<dbReference type="GO" id="GO:1990904">
    <property type="term" value="C:ribonucleoprotein complex"/>
    <property type="evidence" value="ECO:0007669"/>
    <property type="project" value="UniProtKB-KW"/>
</dbReference>
<evidence type="ECO:0000256" key="1">
    <source>
        <dbReference type="ARBA" id="ARBA00004496"/>
    </source>
</evidence>
<dbReference type="RefSeq" id="XP_022517564.1">
    <property type="nucleotide sequence ID" value="XM_022650238.1"/>
</dbReference>
<dbReference type="InterPro" id="IPR016024">
    <property type="entry name" value="ARM-type_fold"/>
</dbReference>
<comment type="similarity">
    <text evidence="3">Belongs to the eukaryotic ribosomal protein eL29 family.</text>
</comment>
<evidence type="ECO:0000256" key="4">
    <source>
        <dbReference type="ARBA" id="ARBA00018928"/>
    </source>
</evidence>
<feature type="domain" description="Exportin-1/Importin-beta-like" evidence="16">
    <location>
        <begin position="106"/>
        <end position="268"/>
    </location>
</feature>
<dbReference type="Gene3D" id="6.10.140.1730">
    <property type="match status" value="1"/>
</dbReference>
<evidence type="ECO:0000256" key="13">
    <source>
        <dbReference type="ARBA" id="ARBA00025147"/>
    </source>
</evidence>
<dbReference type="PANTHER" id="PTHR15952:SF11">
    <property type="entry name" value="EXPORTIN-T"/>
    <property type="match status" value="1"/>
</dbReference>
<dbReference type="GO" id="GO:0000049">
    <property type="term" value="F:tRNA binding"/>
    <property type="evidence" value="ECO:0007669"/>
    <property type="project" value="UniProtKB-UniRule"/>
</dbReference>
<keyword evidence="11 14" id="KW-0539">Nucleus</keyword>
<protein>
    <recommendedName>
        <fullName evidence="4 14">Exportin-T</fullName>
    </recommendedName>
    <alternativeName>
        <fullName evidence="14">Exportin(tRNA)</fullName>
    </alternativeName>
    <alternativeName>
        <fullName evidence="14">tRNA exportin</fullName>
    </alternativeName>
</protein>
<dbReference type="Pfam" id="PF19282">
    <property type="entry name" value="Exportin-T"/>
    <property type="match status" value="1"/>
</dbReference>
<evidence type="ECO:0000256" key="14">
    <source>
        <dbReference type="RuleBase" id="RU366037"/>
    </source>
</evidence>
<dbReference type="GO" id="GO:0005643">
    <property type="term" value="C:nuclear pore"/>
    <property type="evidence" value="ECO:0007669"/>
    <property type="project" value="TreeGrafter"/>
</dbReference>
<evidence type="ECO:0000256" key="7">
    <source>
        <dbReference type="ARBA" id="ARBA00022555"/>
    </source>
</evidence>
<evidence type="ECO:0000256" key="8">
    <source>
        <dbReference type="ARBA" id="ARBA00022694"/>
    </source>
</evidence>
<organism evidence="18 19">
    <name type="scientific">Fonsecaea monophora</name>
    <dbReference type="NCBI Taxonomy" id="254056"/>
    <lineage>
        <taxon>Eukaryota</taxon>
        <taxon>Fungi</taxon>
        <taxon>Dikarya</taxon>
        <taxon>Ascomycota</taxon>
        <taxon>Pezizomycotina</taxon>
        <taxon>Eurotiomycetes</taxon>
        <taxon>Chaetothyriomycetidae</taxon>
        <taxon>Chaetothyriales</taxon>
        <taxon>Herpotrichiellaceae</taxon>
        <taxon>Fonsecaea</taxon>
    </lineage>
</organism>
<comment type="similarity">
    <text evidence="2 14">Belongs to the exportin family.</text>
</comment>
<dbReference type="InterPro" id="IPR013598">
    <property type="entry name" value="Exportin-1/Importin-b-like"/>
</dbReference>
<feature type="region of interest" description="Disordered" evidence="15">
    <location>
        <begin position="1085"/>
        <end position="1146"/>
    </location>
</feature>
<dbReference type="GO" id="GO:0071528">
    <property type="term" value="P:tRNA re-export from nucleus"/>
    <property type="evidence" value="ECO:0007669"/>
    <property type="project" value="UniProtKB-UniRule"/>
</dbReference>
<keyword evidence="12" id="KW-0687">Ribonucleoprotein</keyword>
<evidence type="ECO:0000256" key="6">
    <source>
        <dbReference type="ARBA" id="ARBA00022490"/>
    </source>
</evidence>
<comment type="subcellular location">
    <subcellularLocation>
        <location evidence="1 14">Cytoplasm</location>
    </subcellularLocation>
    <subcellularLocation>
        <location evidence="14">Nucleus</location>
    </subcellularLocation>
    <text evidence="14">Shuttles between the nucleus and the cytoplasm.</text>
</comment>
<evidence type="ECO:0000259" key="17">
    <source>
        <dbReference type="Pfam" id="PF19282"/>
    </source>
</evidence>
<evidence type="ECO:0000256" key="15">
    <source>
        <dbReference type="SAM" id="MobiDB-lite"/>
    </source>
</evidence>
<comment type="caution">
    <text evidence="18">The sequence shown here is derived from an EMBL/GenBank/DDBJ whole genome shotgun (WGS) entry which is preliminary data.</text>
</comment>
<evidence type="ECO:0000256" key="5">
    <source>
        <dbReference type="ARBA" id="ARBA00022448"/>
    </source>
</evidence>
<dbReference type="PANTHER" id="PTHR15952">
    <property type="entry name" value="EXPORTIN-T/LOS1"/>
    <property type="match status" value="1"/>
</dbReference>
<dbReference type="Proteomes" id="UP000077002">
    <property type="component" value="Unassembled WGS sequence"/>
</dbReference>
<dbReference type="GO" id="GO:0008033">
    <property type="term" value="P:tRNA processing"/>
    <property type="evidence" value="ECO:0007669"/>
    <property type="project" value="UniProtKB-KW"/>
</dbReference>
<dbReference type="EMBL" id="LVKK01000001">
    <property type="protein sequence ID" value="OAG45612.1"/>
    <property type="molecule type" value="Genomic_DNA"/>
</dbReference>